<dbReference type="InParanoid" id="M3YI87"/>
<evidence type="ECO:0000256" key="1">
    <source>
        <dbReference type="SAM" id="MobiDB-lite"/>
    </source>
</evidence>
<accession>M3YI87</accession>
<organism evidence="2">
    <name type="scientific">Mustela putorius furo</name>
    <name type="common">European domestic ferret</name>
    <name type="synonym">Mustela furo</name>
    <dbReference type="NCBI Taxonomy" id="9669"/>
    <lineage>
        <taxon>Eukaryota</taxon>
        <taxon>Metazoa</taxon>
        <taxon>Chordata</taxon>
        <taxon>Craniata</taxon>
        <taxon>Vertebrata</taxon>
        <taxon>Euteleostomi</taxon>
        <taxon>Mammalia</taxon>
        <taxon>Eutheria</taxon>
        <taxon>Laurasiatheria</taxon>
        <taxon>Carnivora</taxon>
        <taxon>Caniformia</taxon>
        <taxon>Musteloidea</taxon>
        <taxon>Mustelidae</taxon>
        <taxon>Mustelinae</taxon>
        <taxon>Mustela</taxon>
    </lineage>
</organism>
<dbReference type="Ensembl" id="ENSMPUT00000011228.1">
    <property type="protein sequence ID" value="ENSMPUP00000011044.1"/>
    <property type="gene ID" value="ENSMPUG00000011134.1"/>
</dbReference>
<dbReference type="HOGENOM" id="CLU_2256255_0_0_1"/>
<name>M3YI87_MUSPF</name>
<dbReference type="EMBL" id="AEYP01064067">
    <property type="status" value="NOT_ANNOTATED_CDS"/>
    <property type="molecule type" value="Genomic_DNA"/>
</dbReference>
<dbReference type="EMBL" id="AEYP01064068">
    <property type="status" value="NOT_ANNOTATED_CDS"/>
    <property type="molecule type" value="Genomic_DNA"/>
</dbReference>
<reference evidence="2" key="1">
    <citation type="submission" date="2024-06" db="UniProtKB">
        <authorList>
            <consortium name="Ensembl"/>
        </authorList>
    </citation>
    <scope>IDENTIFICATION</scope>
</reference>
<evidence type="ECO:0000313" key="2">
    <source>
        <dbReference type="Ensembl" id="ENSMPUP00000011044.1"/>
    </source>
</evidence>
<dbReference type="AlphaFoldDB" id="M3YI87"/>
<proteinExistence type="predicted"/>
<protein>
    <submittedName>
        <fullName evidence="2">Uncharacterized protein</fullName>
    </submittedName>
</protein>
<feature type="region of interest" description="Disordered" evidence="1">
    <location>
        <begin position="1"/>
        <end position="24"/>
    </location>
</feature>
<sequence length="104" mass="11183">GPDRAAPASCGVATAEDTSFPPRRPVFESGFRHLRLHEPLRAPRARPGASLVGRGARAAPAGLVVLGHTEKRCGFQAGSLRSGCQHGHILERNLEPQKQKPRTF</sequence>